<dbReference type="InterPro" id="IPR051016">
    <property type="entry name" value="Diverse_Substrate_AcTransf"/>
</dbReference>
<proteinExistence type="predicted"/>
<gene>
    <name evidence="4" type="ORF">OEW28_17640</name>
</gene>
<dbReference type="PANTHER" id="PTHR10545:SF42">
    <property type="entry name" value="ACETYLTRANSFERASE"/>
    <property type="match status" value="1"/>
</dbReference>
<protein>
    <submittedName>
        <fullName evidence="4">GNAT family N-acetyltransferase</fullName>
    </submittedName>
</protein>
<dbReference type="EMBL" id="JAOWKY010000006">
    <property type="protein sequence ID" value="MCV2870438.1"/>
    <property type="molecule type" value="Genomic_DNA"/>
</dbReference>
<accession>A0ABT2ZHB2</accession>
<keyword evidence="1" id="KW-0808">Transferase</keyword>
<dbReference type="PROSITE" id="PS51186">
    <property type="entry name" value="GNAT"/>
    <property type="match status" value="1"/>
</dbReference>
<organism evidence="4 5">
    <name type="scientific">Albidovulum marisflavi</name>
    <dbReference type="NCBI Taxonomy" id="2984159"/>
    <lineage>
        <taxon>Bacteria</taxon>
        <taxon>Pseudomonadati</taxon>
        <taxon>Pseudomonadota</taxon>
        <taxon>Alphaproteobacteria</taxon>
        <taxon>Rhodobacterales</taxon>
        <taxon>Paracoccaceae</taxon>
        <taxon>Albidovulum</taxon>
    </lineage>
</organism>
<evidence type="ECO:0000313" key="5">
    <source>
        <dbReference type="Proteomes" id="UP001652542"/>
    </source>
</evidence>
<evidence type="ECO:0000259" key="3">
    <source>
        <dbReference type="PROSITE" id="PS51186"/>
    </source>
</evidence>
<feature type="domain" description="N-acetyltransferase" evidence="3">
    <location>
        <begin position="9"/>
        <end position="155"/>
    </location>
</feature>
<comment type="caution">
    <text evidence="4">The sequence shown here is derived from an EMBL/GenBank/DDBJ whole genome shotgun (WGS) entry which is preliminary data.</text>
</comment>
<dbReference type="Pfam" id="PF00583">
    <property type="entry name" value="Acetyltransf_1"/>
    <property type="match status" value="1"/>
</dbReference>
<dbReference type="Gene3D" id="3.40.630.30">
    <property type="match status" value="1"/>
</dbReference>
<dbReference type="CDD" id="cd04301">
    <property type="entry name" value="NAT_SF"/>
    <property type="match status" value="1"/>
</dbReference>
<name>A0ABT2ZHB2_9RHOB</name>
<dbReference type="InterPro" id="IPR000182">
    <property type="entry name" value="GNAT_dom"/>
</dbReference>
<dbReference type="Proteomes" id="UP001652542">
    <property type="component" value="Unassembled WGS sequence"/>
</dbReference>
<reference evidence="4 5" key="1">
    <citation type="submission" date="2022-10" db="EMBL/GenBank/DDBJ databases">
        <title>Defluviimonas sp. nov., isolated from ocean surface water.</title>
        <authorList>
            <person name="He W."/>
            <person name="Wang L."/>
            <person name="Zhang D.-F."/>
        </authorList>
    </citation>
    <scope>NUCLEOTIDE SEQUENCE [LARGE SCALE GENOMIC DNA]</scope>
    <source>
        <strain evidence="4 5">WL0002</strain>
    </source>
</reference>
<keyword evidence="2" id="KW-0012">Acyltransferase</keyword>
<evidence type="ECO:0000256" key="2">
    <source>
        <dbReference type="ARBA" id="ARBA00023315"/>
    </source>
</evidence>
<dbReference type="RefSeq" id="WP_263736115.1">
    <property type="nucleotide sequence ID" value="NZ_JAOWKY010000006.1"/>
</dbReference>
<dbReference type="SUPFAM" id="SSF55729">
    <property type="entry name" value="Acyl-CoA N-acyltransferases (Nat)"/>
    <property type="match status" value="1"/>
</dbReference>
<dbReference type="PANTHER" id="PTHR10545">
    <property type="entry name" value="DIAMINE N-ACETYLTRANSFERASE"/>
    <property type="match status" value="1"/>
</dbReference>
<dbReference type="InterPro" id="IPR016181">
    <property type="entry name" value="Acyl_CoA_acyltransferase"/>
</dbReference>
<keyword evidence="5" id="KW-1185">Reference proteome</keyword>
<evidence type="ECO:0000256" key="1">
    <source>
        <dbReference type="ARBA" id="ARBA00022679"/>
    </source>
</evidence>
<sequence>MKPDLPEGLVIRDAVAADEAGWRRLWSEFLTFYDKDLPDSVTSRTWARIMDPAHPMSLRLAELDGAPTGFTLWQVHDSSWVATGDLYLEDLFVTPAARGGGIGRALIGDLVDIGRARGCTRIYWMTEETNVTARKLYDRFASPDGHIRYRADLTG</sequence>
<evidence type="ECO:0000313" key="4">
    <source>
        <dbReference type="EMBL" id="MCV2870438.1"/>
    </source>
</evidence>